<feature type="domain" description="4Fe-4S ferredoxin-type" evidence="8">
    <location>
        <begin position="263"/>
        <end position="293"/>
    </location>
</feature>
<evidence type="ECO:0000256" key="2">
    <source>
        <dbReference type="ARBA" id="ARBA00022723"/>
    </source>
</evidence>
<dbReference type="GO" id="GO:0005886">
    <property type="term" value="C:plasma membrane"/>
    <property type="evidence" value="ECO:0007669"/>
    <property type="project" value="TreeGrafter"/>
</dbReference>
<dbReference type="InterPro" id="IPR017896">
    <property type="entry name" value="4Fe4S_Fe-S-bd"/>
</dbReference>
<gene>
    <name evidence="9" type="ORF">SAMN06295960_0708</name>
</gene>
<feature type="transmembrane region" description="Helical" evidence="7">
    <location>
        <begin position="142"/>
        <end position="162"/>
    </location>
</feature>
<dbReference type="GO" id="GO:0046872">
    <property type="term" value="F:metal ion binding"/>
    <property type="evidence" value="ECO:0007669"/>
    <property type="project" value="UniProtKB-KW"/>
</dbReference>
<feature type="domain" description="4Fe-4S ferredoxin-type" evidence="8">
    <location>
        <begin position="396"/>
        <end position="427"/>
    </location>
</feature>
<dbReference type="Gene3D" id="1.20.950.20">
    <property type="entry name" value="Transmembrane di-heme cytochromes, Chain C"/>
    <property type="match status" value="1"/>
</dbReference>
<reference evidence="9 10" key="1">
    <citation type="submission" date="2017-04" db="EMBL/GenBank/DDBJ databases">
        <authorList>
            <person name="Afonso C.L."/>
            <person name="Miller P.J."/>
            <person name="Scott M.A."/>
            <person name="Spackman E."/>
            <person name="Goraichik I."/>
            <person name="Dimitrov K.M."/>
            <person name="Suarez D.L."/>
            <person name="Swayne D.E."/>
        </authorList>
    </citation>
    <scope>NUCLEOTIDE SEQUENCE [LARGE SCALE GENOMIC DNA]</scope>
    <source>
        <strain evidence="9 10">11</strain>
    </source>
</reference>
<dbReference type="AlphaFoldDB" id="A0A1X7IQW7"/>
<proteinExistence type="predicted"/>
<keyword evidence="5" id="KW-0411">Iron-sulfur</keyword>
<keyword evidence="2" id="KW-0479">Metal-binding</keyword>
<dbReference type="GO" id="GO:0051539">
    <property type="term" value="F:4 iron, 4 sulfur cluster binding"/>
    <property type="evidence" value="ECO:0007669"/>
    <property type="project" value="UniProtKB-KW"/>
</dbReference>
<feature type="region of interest" description="Disordered" evidence="6">
    <location>
        <begin position="336"/>
        <end position="360"/>
    </location>
</feature>
<dbReference type="OrthoDB" id="9794954at2"/>
<dbReference type="InterPro" id="IPR036197">
    <property type="entry name" value="NarG-like_sf"/>
</dbReference>
<keyword evidence="1" id="KW-0004">4Fe-4S</keyword>
<keyword evidence="4" id="KW-0408">Iron</keyword>
<dbReference type="InterPro" id="IPR004017">
    <property type="entry name" value="Cys_rich_dom"/>
</dbReference>
<protein>
    <submittedName>
        <fullName evidence="9">Fe-S oxidoreductase</fullName>
    </submittedName>
</protein>
<keyword evidence="10" id="KW-1185">Reference proteome</keyword>
<dbReference type="PROSITE" id="PS00198">
    <property type="entry name" value="4FE4S_FER_1"/>
    <property type="match status" value="2"/>
</dbReference>
<evidence type="ECO:0000256" key="3">
    <source>
        <dbReference type="ARBA" id="ARBA00023002"/>
    </source>
</evidence>
<dbReference type="GO" id="GO:0016491">
    <property type="term" value="F:oxidoreductase activity"/>
    <property type="evidence" value="ECO:0007669"/>
    <property type="project" value="UniProtKB-KW"/>
</dbReference>
<dbReference type="InterPro" id="IPR051460">
    <property type="entry name" value="HdrC_iron-sulfur_subunit"/>
</dbReference>
<dbReference type="EMBL" id="FXAZ01000001">
    <property type="protein sequence ID" value="SMG17489.1"/>
    <property type="molecule type" value="Genomic_DNA"/>
</dbReference>
<evidence type="ECO:0000256" key="6">
    <source>
        <dbReference type="SAM" id="MobiDB-lite"/>
    </source>
</evidence>
<dbReference type="RefSeq" id="WP_085492948.1">
    <property type="nucleotide sequence ID" value="NZ_FXAZ01000001.1"/>
</dbReference>
<dbReference type="SUPFAM" id="SSF103501">
    <property type="entry name" value="Respiratory nitrate reductase 1 gamma chain"/>
    <property type="match status" value="1"/>
</dbReference>
<keyword evidence="3" id="KW-0560">Oxidoreductase</keyword>
<dbReference type="PANTHER" id="PTHR43255">
    <property type="entry name" value="IRON-SULFUR-BINDING OXIDOREDUCTASE FADF-RELATED-RELATED"/>
    <property type="match status" value="1"/>
</dbReference>
<keyword evidence="7" id="KW-0812">Transmembrane</keyword>
<dbReference type="Gene3D" id="1.10.1060.10">
    <property type="entry name" value="Alpha-helical ferredoxin"/>
    <property type="match status" value="2"/>
</dbReference>
<evidence type="ECO:0000313" key="10">
    <source>
        <dbReference type="Proteomes" id="UP000193834"/>
    </source>
</evidence>
<dbReference type="Proteomes" id="UP000193834">
    <property type="component" value="Unassembled WGS sequence"/>
</dbReference>
<feature type="transmembrane region" description="Helical" evidence="7">
    <location>
        <begin position="174"/>
        <end position="192"/>
    </location>
</feature>
<dbReference type="Pfam" id="PF02754">
    <property type="entry name" value="CCG"/>
    <property type="match status" value="2"/>
</dbReference>
<feature type="transmembrane region" description="Helical" evidence="7">
    <location>
        <begin position="69"/>
        <end position="92"/>
    </location>
</feature>
<sequence length="733" mass="83305">MDFRWIEWLLSLLCIGVSIYWFVIIVWRRFKYVQLGVPAASPDNRQGIKQALLQTFSQGKLWKDWRSGLMHLLLFYGFLHLQIGAIDLILIGLTDAHLPLPYYETFVVAQEWTVWLVLIAILYAGYRRYVEQLPRLKRSFKSGVVILFITSLMVSVIGTMLFERVITGNVSSPGSIIAVAAAAIHAPPILLVAGYKLFWWLHLLILLAFLLYVPQSKHFHLIVAPYNLVIQRPIQSIGKLHSLDLEAEDAESFGVGAIEGFSRNQLVDLYACVECGRCTQVCPAAATGKWLSPMHMITKLRDHLTEKGAAITSSSPWVPSLSTAYTVHQWHPDEEDVSSSTLQPLSLESPRGRSISQTMSRQQASWQGRYHYAALEKHAGHGVGKHKDPRELQLIGDVMSEAELWACTTCRNCEDQCPVGNEHVDKIIDMRRYLVLTEGELPADAKRAMTNIERQGNPWGLNRKDRMNWAVEWEQQDGIKVPTVKENPHFDYLLFVGSMGSYDRRSQRVMRDLVRLLQAADVSFAILGNEERSSGDTVRRLGNEFLYQELAQENIRLFEKYDVKRIVTACPHTYHTMKKEYRDYGMSESLMIYHHSELLWSLWKEGKLHLNHSIQEQVVWHDSCYLARYNDVVAEPRQLLQAVPGLTLLEMERSGKRAMCCGAGGGQMWMEETEGSRMNVARVEQALAVLPSVIGSACPYCLTMMEDGTKQLERPEVQTLDLAEIVARSVLGD</sequence>
<feature type="transmembrane region" description="Helical" evidence="7">
    <location>
        <begin position="197"/>
        <end position="214"/>
    </location>
</feature>
<organism evidence="9 10">
    <name type="scientific">Paenibacillus aquistagni</name>
    <dbReference type="NCBI Taxonomy" id="1852522"/>
    <lineage>
        <taxon>Bacteria</taxon>
        <taxon>Bacillati</taxon>
        <taxon>Bacillota</taxon>
        <taxon>Bacilli</taxon>
        <taxon>Bacillales</taxon>
        <taxon>Paenibacillaceae</taxon>
        <taxon>Paenibacillus</taxon>
    </lineage>
</organism>
<name>A0A1X7IQW7_9BACL</name>
<feature type="transmembrane region" description="Helical" evidence="7">
    <location>
        <begin position="112"/>
        <end position="130"/>
    </location>
</feature>
<dbReference type="STRING" id="1852522.SAMN06295960_0708"/>
<evidence type="ECO:0000256" key="7">
    <source>
        <dbReference type="SAM" id="Phobius"/>
    </source>
</evidence>
<evidence type="ECO:0000256" key="5">
    <source>
        <dbReference type="ARBA" id="ARBA00023014"/>
    </source>
</evidence>
<evidence type="ECO:0000313" key="9">
    <source>
        <dbReference type="EMBL" id="SMG17489.1"/>
    </source>
</evidence>
<keyword evidence="7" id="KW-0472">Membrane</keyword>
<feature type="transmembrane region" description="Helical" evidence="7">
    <location>
        <begin position="6"/>
        <end position="27"/>
    </location>
</feature>
<evidence type="ECO:0000259" key="8">
    <source>
        <dbReference type="PROSITE" id="PS51379"/>
    </source>
</evidence>
<dbReference type="InterPro" id="IPR009051">
    <property type="entry name" value="Helical_ferredxn"/>
</dbReference>
<dbReference type="SUPFAM" id="SSF46548">
    <property type="entry name" value="alpha-helical ferredoxin"/>
    <property type="match status" value="1"/>
</dbReference>
<evidence type="ECO:0000256" key="1">
    <source>
        <dbReference type="ARBA" id="ARBA00022485"/>
    </source>
</evidence>
<evidence type="ECO:0000256" key="4">
    <source>
        <dbReference type="ARBA" id="ARBA00023004"/>
    </source>
</evidence>
<dbReference type="InterPro" id="IPR017900">
    <property type="entry name" value="4Fe4S_Fe_S_CS"/>
</dbReference>
<accession>A0A1X7IQW7</accession>
<keyword evidence="7" id="KW-1133">Transmembrane helix</keyword>
<dbReference type="PANTHER" id="PTHR43255:SF1">
    <property type="entry name" value="IRON-SULFUR-BINDING OXIDOREDUCTASE FADF-RELATED"/>
    <property type="match status" value="1"/>
</dbReference>
<dbReference type="PROSITE" id="PS51379">
    <property type="entry name" value="4FE4S_FER_2"/>
    <property type="match status" value="2"/>
</dbReference>